<feature type="transmembrane region" description="Helical" evidence="2">
    <location>
        <begin position="27"/>
        <end position="46"/>
    </location>
</feature>
<name>J3PBF8_GAET3</name>
<dbReference type="EnsemblFungi" id="EJT71575">
    <property type="protein sequence ID" value="EJT71575"/>
    <property type="gene ID" value="GGTG_10831"/>
</dbReference>
<proteinExistence type="predicted"/>
<keyword evidence="2" id="KW-1133">Transmembrane helix</keyword>
<keyword evidence="2" id="KW-0812">Transmembrane</keyword>
<dbReference type="EMBL" id="GL385400">
    <property type="protein sequence ID" value="EJT71575.1"/>
    <property type="molecule type" value="Genomic_DNA"/>
</dbReference>
<reference evidence="4" key="4">
    <citation type="journal article" date="2015" name="G3 (Bethesda)">
        <title>Genome sequences of three phytopathogenic species of the Magnaporthaceae family of fungi.</title>
        <authorList>
            <person name="Okagaki L.H."/>
            <person name="Nunes C.C."/>
            <person name="Sailsbery J."/>
            <person name="Clay B."/>
            <person name="Brown D."/>
            <person name="John T."/>
            <person name="Oh Y."/>
            <person name="Young N."/>
            <person name="Fitzgerald M."/>
            <person name="Haas B.J."/>
            <person name="Zeng Q."/>
            <person name="Young S."/>
            <person name="Adiconis X."/>
            <person name="Fan L."/>
            <person name="Levin J.Z."/>
            <person name="Mitchell T.K."/>
            <person name="Okubara P.A."/>
            <person name="Farman M.L."/>
            <person name="Kohn L.M."/>
            <person name="Birren B."/>
            <person name="Ma L.-J."/>
            <person name="Dean R.A."/>
        </authorList>
    </citation>
    <scope>NUCLEOTIDE SEQUENCE</scope>
    <source>
        <strain evidence="4">R3-111a-1</strain>
    </source>
</reference>
<evidence type="ECO:0000256" key="2">
    <source>
        <dbReference type="SAM" id="Phobius"/>
    </source>
</evidence>
<dbReference type="Proteomes" id="UP000006039">
    <property type="component" value="Unassembled WGS sequence"/>
</dbReference>
<evidence type="ECO:0000313" key="4">
    <source>
        <dbReference type="EnsemblFungi" id="EJT71575"/>
    </source>
</evidence>
<evidence type="ECO:0000313" key="5">
    <source>
        <dbReference type="Proteomes" id="UP000006039"/>
    </source>
</evidence>
<reference evidence="5" key="1">
    <citation type="submission" date="2010-07" db="EMBL/GenBank/DDBJ databases">
        <title>The genome sequence of Gaeumannomyces graminis var. tritici strain R3-111a-1.</title>
        <authorList>
            <consortium name="The Broad Institute Genome Sequencing Platform"/>
            <person name="Ma L.-J."/>
            <person name="Dead R."/>
            <person name="Young S."/>
            <person name="Zeng Q."/>
            <person name="Koehrsen M."/>
            <person name="Alvarado L."/>
            <person name="Berlin A."/>
            <person name="Chapman S.B."/>
            <person name="Chen Z."/>
            <person name="Freedman E."/>
            <person name="Gellesch M."/>
            <person name="Goldberg J."/>
            <person name="Griggs A."/>
            <person name="Gujja S."/>
            <person name="Heilman E.R."/>
            <person name="Heiman D."/>
            <person name="Hepburn T."/>
            <person name="Howarth C."/>
            <person name="Jen D."/>
            <person name="Larson L."/>
            <person name="Mehta T."/>
            <person name="Neiman D."/>
            <person name="Pearson M."/>
            <person name="Roberts A."/>
            <person name="Saif S."/>
            <person name="Shea T."/>
            <person name="Shenoy N."/>
            <person name="Sisk P."/>
            <person name="Stolte C."/>
            <person name="Sykes S."/>
            <person name="Walk T."/>
            <person name="White J."/>
            <person name="Yandava C."/>
            <person name="Haas B."/>
            <person name="Nusbaum C."/>
            <person name="Birren B."/>
        </authorList>
    </citation>
    <scope>NUCLEOTIDE SEQUENCE [LARGE SCALE GENOMIC DNA]</scope>
    <source>
        <strain evidence="5">R3-111a-1</strain>
    </source>
</reference>
<reference evidence="3" key="2">
    <citation type="submission" date="2010-07" db="EMBL/GenBank/DDBJ databases">
        <authorList>
            <consortium name="The Broad Institute Genome Sequencing Platform"/>
            <consortium name="Broad Institute Genome Sequencing Center for Infectious Disease"/>
            <person name="Ma L.-J."/>
            <person name="Dead R."/>
            <person name="Young S."/>
            <person name="Zeng Q."/>
            <person name="Koehrsen M."/>
            <person name="Alvarado L."/>
            <person name="Berlin A."/>
            <person name="Chapman S.B."/>
            <person name="Chen Z."/>
            <person name="Freedman E."/>
            <person name="Gellesch M."/>
            <person name="Goldberg J."/>
            <person name="Griggs A."/>
            <person name="Gujja S."/>
            <person name="Heilman E.R."/>
            <person name="Heiman D."/>
            <person name="Hepburn T."/>
            <person name="Howarth C."/>
            <person name="Jen D."/>
            <person name="Larson L."/>
            <person name="Mehta T."/>
            <person name="Neiman D."/>
            <person name="Pearson M."/>
            <person name="Roberts A."/>
            <person name="Saif S."/>
            <person name="Shea T."/>
            <person name="Shenoy N."/>
            <person name="Sisk P."/>
            <person name="Stolte C."/>
            <person name="Sykes S."/>
            <person name="Walk T."/>
            <person name="White J."/>
            <person name="Yandava C."/>
            <person name="Haas B."/>
            <person name="Nusbaum C."/>
            <person name="Birren B."/>
        </authorList>
    </citation>
    <scope>NUCLEOTIDE SEQUENCE</scope>
    <source>
        <strain evidence="3">R3-111a-1</strain>
    </source>
</reference>
<evidence type="ECO:0000313" key="3">
    <source>
        <dbReference type="EMBL" id="EJT71575.1"/>
    </source>
</evidence>
<dbReference type="VEuPathDB" id="FungiDB:GGTG_10831"/>
<sequence length="280" mass="31229">MSVLSYIIIALTRKGKHSIPTSSLPFIAAYLCVDLPAATYGFVFFWREGIPKWYKAALLTALSLLRFILSLFVAQILAGKSLVATEPRGAAFIPFDPAILHSLSSADLLWWLCVVILVLWRVPAHSAPIDTHRQPVARQSRSLWKPSSSPTTVPLAPVRREEGELAMIFARQFPRAQPDEGNSQDLPESHEENGSRPTPEAATEQNPSYHTVPRLNPWVRYWVKKGQRMIWFIRMGQRTLPLNGVLLVMLGVASSPNPNPSRQDTGPYAARFPLCSGSHQ</sequence>
<keyword evidence="2" id="KW-0472">Membrane</keyword>
<feature type="transmembrane region" description="Helical" evidence="2">
    <location>
        <begin position="98"/>
        <end position="120"/>
    </location>
</feature>
<protein>
    <submittedName>
        <fullName evidence="3 4">Uncharacterized protein</fullName>
    </submittedName>
</protein>
<feature type="region of interest" description="Disordered" evidence="1">
    <location>
        <begin position="257"/>
        <end position="280"/>
    </location>
</feature>
<dbReference type="GeneID" id="20351289"/>
<dbReference type="HOGENOM" id="CLU_994155_0_0_1"/>
<organism evidence="3">
    <name type="scientific">Gaeumannomyces tritici (strain R3-111a-1)</name>
    <name type="common">Wheat and barley take-all root rot fungus</name>
    <name type="synonym">Gaeumannomyces graminis var. tritici</name>
    <dbReference type="NCBI Taxonomy" id="644352"/>
    <lineage>
        <taxon>Eukaryota</taxon>
        <taxon>Fungi</taxon>
        <taxon>Dikarya</taxon>
        <taxon>Ascomycota</taxon>
        <taxon>Pezizomycotina</taxon>
        <taxon>Sordariomycetes</taxon>
        <taxon>Sordariomycetidae</taxon>
        <taxon>Magnaporthales</taxon>
        <taxon>Magnaporthaceae</taxon>
        <taxon>Gaeumannomyces</taxon>
    </lineage>
</organism>
<feature type="transmembrane region" description="Helical" evidence="2">
    <location>
        <begin position="58"/>
        <end position="78"/>
    </location>
</feature>
<evidence type="ECO:0000256" key="1">
    <source>
        <dbReference type="SAM" id="MobiDB-lite"/>
    </source>
</evidence>
<dbReference type="AlphaFoldDB" id="J3PBF8"/>
<accession>J3PBF8</accession>
<reference evidence="3" key="3">
    <citation type="submission" date="2010-09" db="EMBL/GenBank/DDBJ databases">
        <title>Annotation of Gaeumannomyces graminis var. tritici R3-111a-1.</title>
        <authorList>
            <consortium name="The Broad Institute Genome Sequencing Platform"/>
            <person name="Ma L.-J."/>
            <person name="Dead R."/>
            <person name="Young S.K."/>
            <person name="Zeng Q."/>
            <person name="Gargeya S."/>
            <person name="Fitzgerald M."/>
            <person name="Haas B."/>
            <person name="Abouelleil A."/>
            <person name="Alvarado L."/>
            <person name="Arachchi H.M."/>
            <person name="Berlin A."/>
            <person name="Brown A."/>
            <person name="Chapman S.B."/>
            <person name="Chen Z."/>
            <person name="Dunbar C."/>
            <person name="Freedman E."/>
            <person name="Gearin G."/>
            <person name="Gellesch M."/>
            <person name="Goldberg J."/>
            <person name="Griggs A."/>
            <person name="Gujja S."/>
            <person name="Heiman D."/>
            <person name="Howarth C."/>
            <person name="Larson L."/>
            <person name="Lui A."/>
            <person name="MacDonald P.J.P."/>
            <person name="Mehta T."/>
            <person name="Montmayeur A."/>
            <person name="Murphy C."/>
            <person name="Neiman D."/>
            <person name="Pearson M."/>
            <person name="Priest M."/>
            <person name="Roberts A."/>
            <person name="Saif S."/>
            <person name="Shea T."/>
            <person name="Shenoy N."/>
            <person name="Sisk P."/>
            <person name="Stolte C."/>
            <person name="Sykes S."/>
            <person name="Yandava C."/>
            <person name="Wortman J."/>
            <person name="Nusbaum C."/>
            <person name="Birren B."/>
        </authorList>
    </citation>
    <scope>NUCLEOTIDE SEQUENCE</scope>
    <source>
        <strain evidence="3">R3-111a-1</strain>
    </source>
</reference>
<reference evidence="4" key="5">
    <citation type="submission" date="2018-04" db="UniProtKB">
        <authorList>
            <consortium name="EnsemblFungi"/>
        </authorList>
    </citation>
    <scope>IDENTIFICATION</scope>
    <source>
        <strain evidence="4">R3-111a-1</strain>
    </source>
</reference>
<dbReference type="RefSeq" id="XP_009226972.1">
    <property type="nucleotide sequence ID" value="XM_009228708.1"/>
</dbReference>
<keyword evidence="5" id="KW-1185">Reference proteome</keyword>
<gene>
    <name evidence="4" type="primary">20351289</name>
    <name evidence="3" type="ORF">GGTG_10831</name>
</gene>
<feature type="region of interest" description="Disordered" evidence="1">
    <location>
        <begin position="176"/>
        <end position="209"/>
    </location>
</feature>